<evidence type="ECO:0000256" key="4">
    <source>
        <dbReference type="ARBA" id="ARBA00022547"/>
    </source>
</evidence>
<accession>A0AAU9ZFN9</accession>
<evidence type="ECO:0000256" key="7">
    <source>
        <dbReference type="ARBA" id="ARBA00023128"/>
    </source>
</evidence>
<keyword evidence="3" id="KW-0813">Transport</keyword>
<name>A0AAU9ZFN9_PHORO</name>
<dbReference type="EMBL" id="CALSGD010001431">
    <property type="protein sequence ID" value="CAH6790503.1"/>
    <property type="molecule type" value="Genomic_DNA"/>
</dbReference>
<keyword evidence="4" id="KW-0138">CF(0)</keyword>
<protein>
    <submittedName>
        <fullName evidence="10">Atp5mg protein</fullName>
    </submittedName>
</protein>
<dbReference type="Proteomes" id="UP001152836">
    <property type="component" value="Unassembled WGS sequence"/>
</dbReference>
<gene>
    <name evidence="10" type="primary">Atp5mg</name>
    <name evidence="10" type="ORF">PHOROB_LOCUS7802</name>
</gene>
<reference evidence="10" key="1">
    <citation type="submission" date="2022-06" db="EMBL/GenBank/DDBJ databases">
        <authorList>
            <person name="Andreotti S."/>
            <person name="Wyler E."/>
        </authorList>
    </citation>
    <scope>NUCLEOTIDE SEQUENCE</scope>
</reference>
<sequence length="122" mass="13757">MFKIFILFRRVTFSQRCEETDLPPYTMAEKAPALVSTAVTYSKPRLATFWYYARVELVPPTSAELPAAIQSAKKIIQSAKTGSFKQLTVKEAVLNGLVATEVWMWFYIGEIIGKRGIVGYDV</sequence>
<keyword evidence="9" id="KW-0066">ATP synthesis</keyword>
<keyword evidence="5" id="KW-0375">Hydrogen ion transport</keyword>
<evidence type="ECO:0000256" key="9">
    <source>
        <dbReference type="ARBA" id="ARBA00023310"/>
    </source>
</evidence>
<dbReference type="GO" id="GO:0045259">
    <property type="term" value="C:proton-transporting ATP synthase complex"/>
    <property type="evidence" value="ECO:0007669"/>
    <property type="project" value="UniProtKB-KW"/>
</dbReference>
<evidence type="ECO:0000256" key="3">
    <source>
        <dbReference type="ARBA" id="ARBA00022448"/>
    </source>
</evidence>
<dbReference type="AlphaFoldDB" id="A0AAU9ZFN9"/>
<evidence type="ECO:0000256" key="8">
    <source>
        <dbReference type="ARBA" id="ARBA00023136"/>
    </source>
</evidence>
<evidence type="ECO:0000256" key="1">
    <source>
        <dbReference type="ARBA" id="ARBA00004325"/>
    </source>
</evidence>
<proteinExistence type="inferred from homology"/>
<organism evidence="10 11">
    <name type="scientific">Phodopus roborovskii</name>
    <name type="common">Roborovski's desert hamster</name>
    <name type="synonym">Cricetulus roborovskii</name>
    <dbReference type="NCBI Taxonomy" id="109678"/>
    <lineage>
        <taxon>Eukaryota</taxon>
        <taxon>Metazoa</taxon>
        <taxon>Chordata</taxon>
        <taxon>Craniata</taxon>
        <taxon>Vertebrata</taxon>
        <taxon>Euteleostomi</taxon>
        <taxon>Mammalia</taxon>
        <taxon>Eutheria</taxon>
        <taxon>Euarchontoglires</taxon>
        <taxon>Glires</taxon>
        <taxon>Rodentia</taxon>
        <taxon>Myomorpha</taxon>
        <taxon>Muroidea</taxon>
        <taxon>Cricetidae</taxon>
        <taxon>Cricetinae</taxon>
        <taxon>Phodopus</taxon>
    </lineage>
</organism>
<keyword evidence="8" id="KW-0472">Membrane</keyword>
<comment type="similarity">
    <text evidence="2">Belongs to the ATPase g subunit family.</text>
</comment>
<keyword evidence="6" id="KW-0406">Ion transport</keyword>
<evidence type="ECO:0000256" key="2">
    <source>
        <dbReference type="ARBA" id="ARBA00005699"/>
    </source>
</evidence>
<dbReference type="GO" id="GO:0015078">
    <property type="term" value="F:proton transmembrane transporter activity"/>
    <property type="evidence" value="ECO:0007669"/>
    <property type="project" value="InterPro"/>
</dbReference>
<keyword evidence="7" id="KW-0496">Mitochondrion</keyword>
<comment type="caution">
    <text evidence="10">The sequence shown here is derived from an EMBL/GenBank/DDBJ whole genome shotgun (WGS) entry which is preliminary data.</text>
</comment>
<keyword evidence="11" id="KW-1185">Reference proteome</keyword>
<dbReference type="GO" id="GO:0031966">
    <property type="term" value="C:mitochondrial membrane"/>
    <property type="evidence" value="ECO:0007669"/>
    <property type="project" value="UniProtKB-SubCell"/>
</dbReference>
<evidence type="ECO:0000256" key="6">
    <source>
        <dbReference type="ARBA" id="ARBA00023065"/>
    </source>
</evidence>
<comment type="subcellular location">
    <subcellularLocation>
        <location evidence="1">Mitochondrion membrane</location>
    </subcellularLocation>
</comment>
<dbReference type="Pfam" id="PF04718">
    <property type="entry name" value="ATP-synt_G"/>
    <property type="match status" value="1"/>
</dbReference>
<evidence type="ECO:0000313" key="10">
    <source>
        <dbReference type="EMBL" id="CAH6790503.1"/>
    </source>
</evidence>
<evidence type="ECO:0000313" key="11">
    <source>
        <dbReference type="Proteomes" id="UP001152836"/>
    </source>
</evidence>
<evidence type="ECO:0000256" key="5">
    <source>
        <dbReference type="ARBA" id="ARBA00022781"/>
    </source>
</evidence>
<dbReference type="GO" id="GO:0015986">
    <property type="term" value="P:proton motive force-driven ATP synthesis"/>
    <property type="evidence" value="ECO:0007669"/>
    <property type="project" value="InterPro"/>
</dbReference>
<dbReference type="InterPro" id="IPR006808">
    <property type="entry name" value="ATP_synth_F0_gsu_mt"/>
</dbReference>
<dbReference type="PANTHER" id="PTHR12386">
    <property type="entry name" value="ATP SYNTHASE SUBUNIT"/>
    <property type="match status" value="1"/>
</dbReference>